<proteinExistence type="inferred from homology"/>
<dbReference type="AlphaFoldDB" id="A0A1S6HLN5"/>
<keyword evidence="2" id="KW-0805">Transcription regulation</keyword>
<sequence length="295" mass="32699">MDTRFLDSLIAVAEEGSIAGAARAQLITAAAVSQRIQALEREFKCKLFSRAGNTVQPTDACLTIIPKAKSLVREARDLIEIVQDSGLNGTLRIGANSTSLTAFIPATLKSIRASVPEAKFHITPGNSIDLYRSLINGDIDAAIMVMPPSAIPKSLRYWVLRDEPLALLHHKSIKGTLTDILDNKPYIRYDPSCWGGQMPELFMVEKGMTKNTIFDLDSLEAIAQLVSEEVGVSMVPIWAGLELFDETITTLPIPDKKYHRKMVLMSAYHPRQPRLLELFMKHLGELDSVDLQKDL</sequence>
<dbReference type="Gene3D" id="1.10.10.10">
    <property type="entry name" value="Winged helix-like DNA-binding domain superfamily/Winged helix DNA-binding domain"/>
    <property type="match status" value="1"/>
</dbReference>
<feature type="domain" description="HTH lysR-type" evidence="5">
    <location>
        <begin position="1"/>
        <end position="58"/>
    </location>
</feature>
<keyword evidence="7" id="KW-1185">Reference proteome</keyword>
<evidence type="ECO:0000256" key="2">
    <source>
        <dbReference type="ARBA" id="ARBA00023015"/>
    </source>
</evidence>
<dbReference type="PANTHER" id="PTHR30126:SF40">
    <property type="entry name" value="HTH-TYPE TRANSCRIPTIONAL REGULATOR GLTR"/>
    <property type="match status" value="1"/>
</dbReference>
<name>A0A1S6HLN5_9GAMM</name>
<dbReference type="InterPro" id="IPR005119">
    <property type="entry name" value="LysR_subst-bd"/>
</dbReference>
<dbReference type="GO" id="GO:0000976">
    <property type="term" value="F:transcription cis-regulatory region binding"/>
    <property type="evidence" value="ECO:0007669"/>
    <property type="project" value="TreeGrafter"/>
</dbReference>
<evidence type="ECO:0000256" key="1">
    <source>
        <dbReference type="ARBA" id="ARBA00009437"/>
    </source>
</evidence>
<dbReference type="SUPFAM" id="SSF53850">
    <property type="entry name" value="Periplasmic binding protein-like II"/>
    <property type="match status" value="1"/>
</dbReference>
<dbReference type="EMBL" id="CP014782">
    <property type="protein sequence ID" value="AQS36419.1"/>
    <property type="molecule type" value="Genomic_DNA"/>
</dbReference>
<dbReference type="PROSITE" id="PS50931">
    <property type="entry name" value="HTH_LYSR"/>
    <property type="match status" value="1"/>
</dbReference>
<dbReference type="InterPro" id="IPR036388">
    <property type="entry name" value="WH-like_DNA-bd_sf"/>
</dbReference>
<comment type="similarity">
    <text evidence="1">Belongs to the LysR transcriptional regulatory family.</text>
</comment>
<evidence type="ECO:0000259" key="5">
    <source>
        <dbReference type="PROSITE" id="PS50931"/>
    </source>
</evidence>
<organism evidence="6 7">
    <name type="scientific">Shewanella psychrophila</name>
    <dbReference type="NCBI Taxonomy" id="225848"/>
    <lineage>
        <taxon>Bacteria</taxon>
        <taxon>Pseudomonadati</taxon>
        <taxon>Pseudomonadota</taxon>
        <taxon>Gammaproteobacteria</taxon>
        <taxon>Alteromonadales</taxon>
        <taxon>Shewanellaceae</taxon>
        <taxon>Shewanella</taxon>
    </lineage>
</organism>
<dbReference type="InterPro" id="IPR000847">
    <property type="entry name" value="LysR_HTH_N"/>
</dbReference>
<dbReference type="RefSeq" id="WP_077751736.1">
    <property type="nucleotide sequence ID" value="NZ_CP014782.1"/>
</dbReference>
<dbReference type="PANTHER" id="PTHR30126">
    <property type="entry name" value="HTH-TYPE TRANSCRIPTIONAL REGULATOR"/>
    <property type="match status" value="1"/>
</dbReference>
<dbReference type="Pfam" id="PF00126">
    <property type="entry name" value="HTH_1"/>
    <property type="match status" value="1"/>
</dbReference>
<reference evidence="6 7" key="1">
    <citation type="submission" date="2016-03" db="EMBL/GenBank/DDBJ databases">
        <title>Complete genome sequence of Shewanella psychrophila WP2, a deep sea bacterium isolated from west Pacific sediment.</title>
        <authorList>
            <person name="Xu G."/>
            <person name="Jian H."/>
        </authorList>
    </citation>
    <scope>NUCLEOTIDE SEQUENCE [LARGE SCALE GENOMIC DNA]</scope>
    <source>
        <strain evidence="6 7">WP2</strain>
    </source>
</reference>
<accession>A0A1S6HLN5</accession>
<evidence type="ECO:0000256" key="4">
    <source>
        <dbReference type="ARBA" id="ARBA00023163"/>
    </source>
</evidence>
<dbReference type="InterPro" id="IPR036390">
    <property type="entry name" value="WH_DNA-bd_sf"/>
</dbReference>
<dbReference type="Proteomes" id="UP000189545">
    <property type="component" value="Chromosome"/>
</dbReference>
<keyword evidence="3" id="KW-0238">DNA-binding</keyword>
<dbReference type="SUPFAM" id="SSF46785">
    <property type="entry name" value="Winged helix' DNA-binding domain"/>
    <property type="match status" value="1"/>
</dbReference>
<evidence type="ECO:0000256" key="3">
    <source>
        <dbReference type="ARBA" id="ARBA00023125"/>
    </source>
</evidence>
<dbReference type="GO" id="GO:0003700">
    <property type="term" value="F:DNA-binding transcription factor activity"/>
    <property type="evidence" value="ECO:0007669"/>
    <property type="project" value="InterPro"/>
</dbReference>
<evidence type="ECO:0000313" key="7">
    <source>
        <dbReference type="Proteomes" id="UP000189545"/>
    </source>
</evidence>
<protein>
    <submittedName>
        <fullName evidence="6">Transcriptional regulator</fullName>
    </submittedName>
</protein>
<dbReference type="OrthoDB" id="9786526at2"/>
<dbReference type="Gene3D" id="3.40.190.10">
    <property type="entry name" value="Periplasmic binding protein-like II"/>
    <property type="match status" value="2"/>
</dbReference>
<dbReference type="STRING" id="225848.Sps_01250"/>
<dbReference type="Pfam" id="PF03466">
    <property type="entry name" value="LysR_substrate"/>
    <property type="match status" value="1"/>
</dbReference>
<dbReference type="KEGG" id="spsw:Sps_01250"/>
<keyword evidence="4" id="KW-0804">Transcription</keyword>
<evidence type="ECO:0000313" key="6">
    <source>
        <dbReference type="EMBL" id="AQS36419.1"/>
    </source>
</evidence>
<gene>
    <name evidence="6" type="ORF">Sps_01250</name>
</gene>